<sequence length="565" mass="66392">MDDEGIPHDDPRFVEILEACLHMEIASHKESYTRIQGEVRKIKRNVLTKLERRKELKKKIEDAKDLISTLNVTLKKLQEHVRETEQRIELIEAKVDDRSKLKAYEMQRYRDILQEYERTWKSYRAKYEEFPLAKKRREAEVNVKKACIEKMLLEFKIKEMEKKIQQKKSIDCIRMRLKIIEFARVVGINEKSEKGLTDVKAEIDLWKQKLRTKELELNSLREQEEEERKIRATQLLEMPPPKINLSRVRLNYSRKWQELQFKKQTSELDADSMSVNTIALEEMCIREESSQGMSKRKKVMEAAGTSSMLSDRESTPSFSSQIDERETRATKNVETCVETMPLRKDTYGKKDLSFTGNIDVVARERSFKERDTHKRTMMRVQEEDKYSVNYDRNQFADNVYELKRMKKVLRREEKDDENMERELSQPSLKLVNEEKESSAPRITKIEKVQYGIAPLMKRKSVLDTSISHNLEANESHATSFTLNDALLIKELNASRSVQQSVYGDNSSNFKFSDCANVSNLSNMNSVDVDFQKVDCKENEKETSAKATSRFNFSDLLKQTNNNFLF</sequence>
<evidence type="ECO:0000256" key="1">
    <source>
        <dbReference type="SAM" id="Coils"/>
    </source>
</evidence>
<keyword evidence="1" id="KW-0175">Coiled coil</keyword>
<keyword evidence="4" id="KW-1185">Reference proteome</keyword>
<feature type="coiled-coil region" evidence="1">
    <location>
        <begin position="46"/>
        <end position="94"/>
    </location>
</feature>
<dbReference type="Proteomes" id="UP001258017">
    <property type="component" value="Unassembled WGS sequence"/>
</dbReference>
<dbReference type="EMBL" id="JAIFRP010000006">
    <property type="protein sequence ID" value="KAK2587828.1"/>
    <property type="molecule type" value="Genomic_DNA"/>
</dbReference>
<evidence type="ECO:0000313" key="3">
    <source>
        <dbReference type="EMBL" id="KAK2587828.1"/>
    </source>
</evidence>
<feature type="coiled-coil region" evidence="1">
    <location>
        <begin position="196"/>
        <end position="230"/>
    </location>
</feature>
<feature type="region of interest" description="Disordered" evidence="2">
    <location>
        <begin position="304"/>
        <end position="330"/>
    </location>
</feature>
<protein>
    <submittedName>
        <fullName evidence="3">Uncharacterized protein</fullName>
    </submittedName>
</protein>
<dbReference type="AlphaFoldDB" id="A0AAD9RYG7"/>
<reference evidence="3" key="1">
    <citation type="submission" date="2021-08" db="EMBL/GenBank/DDBJ databases">
        <authorList>
            <person name="Misof B."/>
            <person name="Oliver O."/>
            <person name="Podsiadlowski L."/>
            <person name="Donath A."/>
            <person name="Peters R."/>
            <person name="Mayer C."/>
            <person name="Rust J."/>
            <person name="Gunkel S."/>
            <person name="Lesny P."/>
            <person name="Martin S."/>
            <person name="Oeyen J.P."/>
            <person name="Petersen M."/>
            <person name="Panagiotis P."/>
            <person name="Wilbrandt J."/>
            <person name="Tanja T."/>
        </authorList>
    </citation>
    <scope>NUCLEOTIDE SEQUENCE</scope>
    <source>
        <strain evidence="3">GBR_01_08_01A</strain>
        <tissue evidence="3">Thorax + abdomen</tissue>
    </source>
</reference>
<comment type="caution">
    <text evidence="3">The sequence shown here is derived from an EMBL/GenBank/DDBJ whole genome shotgun (WGS) entry which is preliminary data.</text>
</comment>
<evidence type="ECO:0000313" key="4">
    <source>
        <dbReference type="Proteomes" id="UP001258017"/>
    </source>
</evidence>
<proteinExistence type="predicted"/>
<reference evidence="3" key="2">
    <citation type="journal article" date="2023" name="Commun. Biol.">
        <title>Intrasexual cuticular hydrocarbon dimorphism in a wasp sheds light on hydrocarbon biosynthesis genes in Hymenoptera.</title>
        <authorList>
            <person name="Moris V.C."/>
            <person name="Podsiadlowski L."/>
            <person name="Martin S."/>
            <person name="Oeyen J.P."/>
            <person name="Donath A."/>
            <person name="Petersen M."/>
            <person name="Wilbrandt J."/>
            <person name="Misof B."/>
            <person name="Liedtke D."/>
            <person name="Thamm M."/>
            <person name="Scheiner R."/>
            <person name="Schmitt T."/>
            <person name="Niehuis O."/>
        </authorList>
    </citation>
    <scope>NUCLEOTIDE SEQUENCE</scope>
    <source>
        <strain evidence="3">GBR_01_08_01A</strain>
    </source>
</reference>
<organism evidence="3 4">
    <name type="scientific">Odynerus spinipes</name>
    <dbReference type="NCBI Taxonomy" id="1348599"/>
    <lineage>
        <taxon>Eukaryota</taxon>
        <taxon>Metazoa</taxon>
        <taxon>Ecdysozoa</taxon>
        <taxon>Arthropoda</taxon>
        <taxon>Hexapoda</taxon>
        <taxon>Insecta</taxon>
        <taxon>Pterygota</taxon>
        <taxon>Neoptera</taxon>
        <taxon>Endopterygota</taxon>
        <taxon>Hymenoptera</taxon>
        <taxon>Apocrita</taxon>
        <taxon>Aculeata</taxon>
        <taxon>Vespoidea</taxon>
        <taxon>Vespidae</taxon>
        <taxon>Eumeninae</taxon>
        <taxon>Odynerus</taxon>
    </lineage>
</organism>
<accession>A0AAD9RYG7</accession>
<gene>
    <name evidence="3" type="ORF">KPH14_003928</name>
</gene>
<evidence type="ECO:0000256" key="2">
    <source>
        <dbReference type="SAM" id="MobiDB-lite"/>
    </source>
</evidence>
<feature type="compositionally biased region" description="Polar residues" evidence="2">
    <location>
        <begin position="304"/>
        <end position="321"/>
    </location>
</feature>
<name>A0AAD9RYG7_9HYME</name>